<evidence type="ECO:0000256" key="7">
    <source>
        <dbReference type="ARBA" id="ARBA00023125"/>
    </source>
</evidence>
<feature type="region of interest" description="Disordered" evidence="12">
    <location>
        <begin position="434"/>
        <end position="523"/>
    </location>
</feature>
<keyword evidence="6" id="KW-0805">Transcription regulation</keyword>
<dbReference type="CDD" id="cd00202">
    <property type="entry name" value="ZnF_GATA"/>
    <property type="match status" value="2"/>
</dbReference>
<dbReference type="InterPro" id="IPR039355">
    <property type="entry name" value="Transcription_factor_GATA"/>
</dbReference>
<dbReference type="PROSITE" id="PS00344">
    <property type="entry name" value="GATA_ZN_FINGER_1"/>
    <property type="match status" value="2"/>
</dbReference>
<evidence type="ECO:0000256" key="3">
    <source>
        <dbReference type="ARBA" id="ARBA00022737"/>
    </source>
</evidence>
<feature type="region of interest" description="Disordered" evidence="12">
    <location>
        <begin position="879"/>
        <end position="898"/>
    </location>
</feature>
<evidence type="ECO:0000256" key="2">
    <source>
        <dbReference type="ARBA" id="ARBA00022723"/>
    </source>
</evidence>
<feature type="region of interest" description="Disordered" evidence="12">
    <location>
        <begin position="991"/>
        <end position="1050"/>
    </location>
</feature>
<dbReference type="Pfam" id="PF00320">
    <property type="entry name" value="GATA"/>
    <property type="match status" value="2"/>
</dbReference>
<feature type="compositionally biased region" description="Low complexity" evidence="12">
    <location>
        <begin position="918"/>
        <end position="930"/>
    </location>
</feature>
<dbReference type="GO" id="GO:0045165">
    <property type="term" value="P:cell fate commitment"/>
    <property type="evidence" value="ECO:0007669"/>
    <property type="project" value="TreeGrafter"/>
</dbReference>
<dbReference type="FunFam" id="3.30.50.10:FF:000032">
    <property type="entry name" value="Transcription factor GATA-3"/>
    <property type="match status" value="1"/>
</dbReference>
<dbReference type="SMART" id="SM00401">
    <property type="entry name" value="ZnF_GATA"/>
    <property type="match status" value="2"/>
</dbReference>
<dbReference type="GO" id="GO:0000122">
    <property type="term" value="P:negative regulation of transcription by RNA polymerase II"/>
    <property type="evidence" value="ECO:0007669"/>
    <property type="project" value="TreeGrafter"/>
</dbReference>
<feature type="compositionally biased region" description="Low complexity" evidence="12">
    <location>
        <begin position="444"/>
        <end position="518"/>
    </location>
</feature>
<feature type="compositionally biased region" description="Low complexity" evidence="12">
    <location>
        <begin position="939"/>
        <end position="963"/>
    </location>
</feature>
<dbReference type="PANTHER" id="PTHR10071">
    <property type="entry name" value="TRANSCRIPTION FACTOR GATA FAMILY MEMBER"/>
    <property type="match status" value="1"/>
</dbReference>
<dbReference type="EnsemblMetazoa" id="SSS_6019s_mrna">
    <property type="protein sequence ID" value="KAF7496545.1"/>
    <property type="gene ID" value="SSS_6019"/>
</dbReference>
<feature type="compositionally biased region" description="Polar residues" evidence="12">
    <location>
        <begin position="579"/>
        <end position="598"/>
    </location>
</feature>
<feature type="domain" description="GATA-type" evidence="13">
    <location>
        <begin position="776"/>
        <end position="830"/>
    </location>
</feature>
<sequence>MHFNSNSPQTYRLCENNNKIITSNHLDPSLYHQTNSFIDPRASSNSLASNNSTSIAPSSFSTSSTSSSSSSTSSSFSSSSSFKNDHNFNEFDQTKQENLHRRCNQLPILNGRNQFYDHSNIQYVRLNSTGSSNTSLFSSSSTSCSWPSSINLNPNVPLSSEQLRHQSISKLSQEFEDDRIQRSSSTISVPRSLNVKQLSVNLCEQKQSIHFGSKDLIDEDSQHVADIDNISYVGSSINNYTPHPVLDHNHLSTITDSFKLNRYQSQSPVFSGTESNANVIVKKEDTDEIAKRTGEQCSKTLRSPSQTSLACEEINSIEDYRNFSLNSSFISYPKAYPSYVEEQTIIKSSPISPSQHNCSNLYSTASKTNSSMFQNLMSGHYSNVNSHHSHHHVAAAAAAAAYHHPLTSMYARSQYGSSPEINNDQSLSELRIQPSASGSGSLWSVNASNTSSSNSNNENNGNSSSNNSSSNNGNRDSSSTTSTLGSTSSKSLGLTNGLTNVSSNNNNNLNNTNNNNSNKQIQCPQTESNYNQNLLQQQHFNHTSNNSTNSNSIDRNRNRFQNISSSSSSCSVSASSPSPTGNNVSASTTPTNHSNLQQSQRTNIQLGTDHSTAAAAAAAAAAANSYASTFRSAAAINGLHPYAAASYEAAAAAAAACAWAGRLDSVPPALGRLDAASAGFQAGLAASQAFRRTDNHTNGLDFFFSSGSSTDAAAAAAAGQLINTGHQHQSSHHQHPHQVMGSMSSTSNSSLSVGSVGPGIPGSGSALAGQNYAAHFSEGRECVNCGAISTPLWRRDGTGHYLCNACGLYHKMNGARRPLIKPQRRLAASRRLGLCCSNCGTTTTTLWRRNNEGEPVCNACGLYYKLHNVNRPLAMRKEGIQTRKRKPKQNSNPSSALNSLSLASVGQLGALTINNNGSNCNSNSGADNGNKNGTENSVNHMNGQNSSSSSSSSSMMMAQQHHSHNNSLHANIINSNNGSNALNNNIHNHHLNHQHHQNHSGNSSNSSSSSSLNSSNSNNGVKHHLVSGFDHHQHPQSHQNNLDHHLHHNSYNDHALHNHHQRQQAAQQAAAAAVAAAMADQSNSVKLCT</sequence>
<gene>
    <name evidence="14" type="ORF">SSS_6019</name>
</gene>
<keyword evidence="4 11" id="KW-0863">Zinc-finger</keyword>
<name>A0A834VHT8_SARSC</name>
<evidence type="ECO:0000256" key="8">
    <source>
        <dbReference type="ARBA" id="ARBA00023159"/>
    </source>
</evidence>
<accession>A0A834VHT8</accession>
<dbReference type="InterPro" id="IPR013088">
    <property type="entry name" value="Znf_NHR/GATA"/>
</dbReference>
<comment type="subcellular location">
    <subcellularLocation>
        <location evidence="1">Nucleus</location>
    </subcellularLocation>
</comment>
<keyword evidence="2" id="KW-0479">Metal-binding</keyword>
<dbReference type="PROSITE" id="PS50114">
    <property type="entry name" value="GATA_ZN_FINGER_2"/>
    <property type="match status" value="2"/>
</dbReference>
<dbReference type="GO" id="GO:0000978">
    <property type="term" value="F:RNA polymerase II cis-regulatory region sequence-specific DNA binding"/>
    <property type="evidence" value="ECO:0007669"/>
    <property type="project" value="TreeGrafter"/>
</dbReference>
<evidence type="ECO:0000256" key="10">
    <source>
        <dbReference type="ARBA" id="ARBA00023242"/>
    </source>
</evidence>
<evidence type="ECO:0000256" key="11">
    <source>
        <dbReference type="PROSITE-ProRule" id="PRU00094"/>
    </source>
</evidence>
<dbReference type="AlphaFoldDB" id="A0A834VHT8"/>
<evidence type="ECO:0000259" key="13">
    <source>
        <dbReference type="PROSITE" id="PS50114"/>
    </source>
</evidence>
<protein>
    <submittedName>
        <fullName evidence="14">Transcription factor GATA-4</fullName>
    </submittedName>
</protein>
<evidence type="ECO:0000256" key="4">
    <source>
        <dbReference type="ARBA" id="ARBA00022771"/>
    </source>
</evidence>
<evidence type="ECO:0000256" key="12">
    <source>
        <dbReference type="SAM" id="MobiDB-lite"/>
    </source>
</evidence>
<keyword evidence="16" id="KW-1185">Reference proteome</keyword>
<evidence type="ECO:0000313" key="16">
    <source>
        <dbReference type="Proteomes" id="UP000070412"/>
    </source>
</evidence>
<dbReference type="InterPro" id="IPR000679">
    <property type="entry name" value="Znf_GATA"/>
</dbReference>
<feature type="compositionally biased region" description="Low complexity" evidence="12">
    <location>
        <begin position="999"/>
        <end position="1020"/>
    </location>
</feature>
<evidence type="ECO:0000256" key="9">
    <source>
        <dbReference type="ARBA" id="ARBA00023163"/>
    </source>
</evidence>
<dbReference type="GO" id="GO:0005634">
    <property type="term" value="C:nucleus"/>
    <property type="evidence" value="ECO:0007669"/>
    <property type="project" value="UniProtKB-SubCell"/>
</dbReference>
<evidence type="ECO:0000256" key="5">
    <source>
        <dbReference type="ARBA" id="ARBA00022833"/>
    </source>
</evidence>
<dbReference type="GO" id="GO:0045944">
    <property type="term" value="P:positive regulation of transcription by RNA polymerase II"/>
    <property type="evidence" value="ECO:0007669"/>
    <property type="project" value="TreeGrafter"/>
</dbReference>
<evidence type="ECO:0000313" key="15">
    <source>
        <dbReference type="EnsemblMetazoa" id="KAF7496545.1"/>
    </source>
</evidence>
<proteinExistence type="predicted"/>
<feature type="region of interest" description="Disordered" evidence="12">
    <location>
        <begin position="918"/>
        <end position="963"/>
    </location>
</feature>
<feature type="domain" description="GATA-type" evidence="13">
    <location>
        <begin position="830"/>
        <end position="883"/>
    </location>
</feature>
<dbReference type="Proteomes" id="UP000070412">
    <property type="component" value="Unassembled WGS sequence"/>
</dbReference>
<feature type="region of interest" description="Disordered" evidence="12">
    <location>
        <begin position="42"/>
        <end position="83"/>
    </location>
</feature>
<dbReference type="PANTHER" id="PTHR10071:SF337">
    <property type="entry name" value="GATA-BINDING FACTOR A"/>
    <property type="match status" value="1"/>
</dbReference>
<dbReference type="FunFam" id="3.30.50.10:FF:000001">
    <property type="entry name" value="GATA transcription factor (GATAd)"/>
    <property type="match status" value="1"/>
</dbReference>
<keyword evidence="8" id="KW-0010">Activator</keyword>
<dbReference type="GO" id="GO:0000981">
    <property type="term" value="F:DNA-binding transcription factor activity, RNA polymerase II-specific"/>
    <property type="evidence" value="ECO:0007669"/>
    <property type="project" value="TreeGrafter"/>
</dbReference>
<keyword evidence="9" id="KW-0804">Transcription</keyword>
<dbReference type="GO" id="GO:0008270">
    <property type="term" value="F:zinc ion binding"/>
    <property type="evidence" value="ECO:0007669"/>
    <property type="project" value="UniProtKB-KW"/>
</dbReference>
<reference evidence="15" key="3">
    <citation type="submission" date="2022-06" db="UniProtKB">
        <authorList>
            <consortium name="EnsemblMetazoa"/>
        </authorList>
    </citation>
    <scope>IDENTIFICATION</scope>
</reference>
<feature type="compositionally biased region" description="Low complexity" evidence="12">
    <location>
        <begin position="564"/>
        <end position="578"/>
    </location>
</feature>
<dbReference type="SUPFAM" id="SSF57716">
    <property type="entry name" value="Glucocorticoid receptor-like (DNA-binding domain)"/>
    <property type="match status" value="2"/>
</dbReference>
<feature type="region of interest" description="Disordered" evidence="12">
    <location>
        <begin position="724"/>
        <end position="755"/>
    </location>
</feature>
<reference evidence="16" key="1">
    <citation type="journal article" date="2020" name="PLoS Negl. Trop. Dis.">
        <title>High-quality nuclear genome for Sarcoptes scabiei-A critical resource for a neglected parasite.</title>
        <authorList>
            <person name="Korhonen P.K."/>
            <person name="Gasser R.B."/>
            <person name="Ma G."/>
            <person name="Wang T."/>
            <person name="Stroehlein A.J."/>
            <person name="Young N.D."/>
            <person name="Ang C.S."/>
            <person name="Fernando D.D."/>
            <person name="Lu H.C."/>
            <person name="Taylor S."/>
            <person name="Reynolds S.L."/>
            <person name="Mofiz E."/>
            <person name="Najaraj S.H."/>
            <person name="Gowda H."/>
            <person name="Madugundu A."/>
            <person name="Renuse S."/>
            <person name="Holt D."/>
            <person name="Pandey A."/>
            <person name="Papenfuss A.T."/>
            <person name="Fischer K."/>
        </authorList>
    </citation>
    <scope>NUCLEOTIDE SEQUENCE [LARGE SCALE GENOMIC DNA]</scope>
</reference>
<dbReference type="OrthoDB" id="6489427at2759"/>
<feature type="compositionally biased region" description="Low complexity" evidence="12">
    <location>
        <begin position="42"/>
        <end position="82"/>
    </location>
</feature>
<evidence type="ECO:0000256" key="1">
    <source>
        <dbReference type="ARBA" id="ARBA00004123"/>
    </source>
</evidence>
<feature type="compositionally biased region" description="Polar residues" evidence="12">
    <location>
        <begin position="434"/>
        <end position="443"/>
    </location>
</feature>
<organism evidence="14">
    <name type="scientific">Sarcoptes scabiei</name>
    <name type="common">Itch mite</name>
    <name type="synonym">Acarus scabiei</name>
    <dbReference type="NCBI Taxonomy" id="52283"/>
    <lineage>
        <taxon>Eukaryota</taxon>
        <taxon>Metazoa</taxon>
        <taxon>Ecdysozoa</taxon>
        <taxon>Arthropoda</taxon>
        <taxon>Chelicerata</taxon>
        <taxon>Arachnida</taxon>
        <taxon>Acari</taxon>
        <taxon>Acariformes</taxon>
        <taxon>Sarcoptiformes</taxon>
        <taxon>Astigmata</taxon>
        <taxon>Psoroptidia</taxon>
        <taxon>Sarcoptoidea</taxon>
        <taxon>Sarcoptidae</taxon>
        <taxon>Sarcoptinae</taxon>
        <taxon>Sarcoptes</taxon>
    </lineage>
</organism>
<keyword evidence="3" id="KW-0677">Repeat</keyword>
<dbReference type="PRINTS" id="PR00619">
    <property type="entry name" value="GATAZNFINGER"/>
</dbReference>
<keyword evidence="5" id="KW-0862">Zinc</keyword>
<evidence type="ECO:0000313" key="14">
    <source>
        <dbReference type="EMBL" id="KAF7496545.1"/>
    </source>
</evidence>
<evidence type="ECO:0000256" key="6">
    <source>
        <dbReference type="ARBA" id="ARBA00023015"/>
    </source>
</evidence>
<feature type="compositionally biased region" description="Low complexity" evidence="12">
    <location>
        <begin position="737"/>
        <end position="755"/>
    </location>
</feature>
<keyword evidence="7" id="KW-0238">DNA-binding</keyword>
<dbReference type="EMBL" id="WVUK01000005">
    <property type="protein sequence ID" value="KAF7496545.1"/>
    <property type="molecule type" value="Genomic_DNA"/>
</dbReference>
<dbReference type="Gene3D" id="3.30.50.10">
    <property type="entry name" value="Erythroid Transcription Factor GATA-1, subunit A"/>
    <property type="match status" value="2"/>
</dbReference>
<reference evidence="14" key="2">
    <citation type="submission" date="2020-01" db="EMBL/GenBank/DDBJ databases">
        <authorList>
            <person name="Korhonen P.K.K."/>
            <person name="Guangxu M.G."/>
            <person name="Wang T.W."/>
            <person name="Stroehlein A.J.S."/>
            <person name="Young N.D."/>
            <person name="Ang C.-S.A."/>
            <person name="Fernando D.W.F."/>
            <person name="Lu H.L."/>
            <person name="Taylor S.T."/>
            <person name="Ehtesham M.E.M."/>
            <person name="Najaraj S.H.N."/>
            <person name="Harsha G.H.G."/>
            <person name="Madugundu A.M."/>
            <person name="Renuse S.R."/>
            <person name="Holt D.H."/>
            <person name="Pandey A.P."/>
            <person name="Papenfuss A.P."/>
            <person name="Gasser R.B.G."/>
            <person name="Fischer K.F."/>
        </authorList>
    </citation>
    <scope>NUCLEOTIDE SEQUENCE</scope>
    <source>
        <strain evidence="14">SSS_KF_BRIS2020</strain>
    </source>
</reference>
<keyword evidence="10" id="KW-0539">Nucleus</keyword>
<feature type="region of interest" description="Disordered" evidence="12">
    <location>
        <begin position="561"/>
        <end position="598"/>
    </location>
</feature>